<comment type="caution">
    <text evidence="12">The sequence shown here is derived from an EMBL/GenBank/DDBJ whole genome shotgun (WGS) entry which is preliminary data.</text>
</comment>
<dbReference type="GO" id="GO:0005506">
    <property type="term" value="F:iron ion binding"/>
    <property type="evidence" value="ECO:0007669"/>
    <property type="project" value="InterPro"/>
</dbReference>
<keyword evidence="11" id="KW-0472">Membrane</keyword>
<evidence type="ECO:0000256" key="10">
    <source>
        <dbReference type="ARBA" id="ARBA00023033"/>
    </source>
</evidence>
<evidence type="ECO:0000256" key="9">
    <source>
        <dbReference type="ARBA" id="ARBA00023004"/>
    </source>
</evidence>
<evidence type="ECO:0000313" key="12">
    <source>
        <dbReference type="EMBL" id="PNX96644.1"/>
    </source>
</evidence>
<dbReference type="SUPFAM" id="SSF48264">
    <property type="entry name" value="Cytochrome P450"/>
    <property type="match status" value="1"/>
</dbReference>
<gene>
    <name evidence="12" type="ORF">L195_g019854</name>
</gene>
<dbReference type="AlphaFoldDB" id="A0A2K3N0U3"/>
<dbReference type="InterPro" id="IPR052306">
    <property type="entry name" value="CYP450_71D"/>
</dbReference>
<dbReference type="GO" id="GO:0016020">
    <property type="term" value="C:membrane"/>
    <property type="evidence" value="ECO:0007669"/>
    <property type="project" value="UniProtKB-SubCell"/>
</dbReference>
<comment type="similarity">
    <text evidence="3">Belongs to the cytochrome P450 family.</text>
</comment>
<accession>A0A2K3N0U3</accession>
<keyword evidence="4" id="KW-0349">Heme</keyword>
<proteinExistence type="inferred from homology"/>
<evidence type="ECO:0000256" key="2">
    <source>
        <dbReference type="ARBA" id="ARBA00004167"/>
    </source>
</evidence>
<evidence type="ECO:0000256" key="1">
    <source>
        <dbReference type="ARBA" id="ARBA00001971"/>
    </source>
</evidence>
<reference evidence="12 13" key="2">
    <citation type="journal article" date="2017" name="Front. Plant Sci.">
        <title>Gene Classification and Mining of Molecular Markers Useful in Red Clover (Trifolium pratense) Breeding.</title>
        <authorList>
            <person name="Istvanek J."/>
            <person name="Dluhosova J."/>
            <person name="Dluhos P."/>
            <person name="Patkova L."/>
            <person name="Nedelnik J."/>
            <person name="Repkova J."/>
        </authorList>
    </citation>
    <scope>NUCLEOTIDE SEQUENCE [LARGE SCALE GENOMIC DNA]</scope>
    <source>
        <strain evidence="13">cv. Tatra</strain>
        <tissue evidence="12">Young leaves</tissue>
    </source>
</reference>
<keyword evidence="8" id="KW-0560">Oxidoreductase</keyword>
<keyword evidence="9" id="KW-0408">Iron</keyword>
<name>A0A2K3N0U3_TRIPR</name>
<comment type="cofactor">
    <cofactor evidence="1">
        <name>heme</name>
        <dbReference type="ChEBI" id="CHEBI:30413"/>
    </cofactor>
</comment>
<dbReference type="EMBL" id="ASHM01014710">
    <property type="protein sequence ID" value="PNX96644.1"/>
    <property type="molecule type" value="Genomic_DNA"/>
</dbReference>
<comment type="subcellular location">
    <subcellularLocation>
        <location evidence="2">Membrane</location>
        <topology evidence="2">Single-pass membrane protein</topology>
    </subcellularLocation>
</comment>
<keyword evidence="6" id="KW-0479">Metal-binding</keyword>
<keyword evidence="5" id="KW-0812">Transmembrane</keyword>
<evidence type="ECO:0000256" key="3">
    <source>
        <dbReference type="ARBA" id="ARBA00010617"/>
    </source>
</evidence>
<sequence>MKVARDSKVEESNRPRLAVTCDYWLLRVLEPQSRDKKTEVSYNQLTQRKTPDAGYQAGVALAPFDYTLSYHCWLQEKSQINEYEIPPKTRVAVNVWAIGIDPIYWDEARVLNLKGLLIAQLILKEHTSNIFHLVPEEGCVQVYHLLYPIELPLAMLLYHFDWKLHNGLKNEELDMSESFGFTLRRKSDLCLIPITRRP</sequence>
<evidence type="ECO:0000256" key="5">
    <source>
        <dbReference type="ARBA" id="ARBA00022692"/>
    </source>
</evidence>
<evidence type="ECO:0000313" key="13">
    <source>
        <dbReference type="Proteomes" id="UP000236291"/>
    </source>
</evidence>
<keyword evidence="7" id="KW-1133">Transmembrane helix</keyword>
<dbReference type="STRING" id="57577.A0A2K3N0U3"/>
<protein>
    <submittedName>
        <fullName evidence="12">Cytochrome p450</fullName>
    </submittedName>
</protein>
<evidence type="ECO:0000256" key="4">
    <source>
        <dbReference type="ARBA" id="ARBA00022617"/>
    </source>
</evidence>
<evidence type="ECO:0000256" key="8">
    <source>
        <dbReference type="ARBA" id="ARBA00023002"/>
    </source>
</evidence>
<dbReference type="GO" id="GO:0020037">
    <property type="term" value="F:heme binding"/>
    <property type="evidence" value="ECO:0007669"/>
    <property type="project" value="InterPro"/>
</dbReference>
<dbReference type="PANTHER" id="PTHR47953">
    <property type="entry name" value="OS08G0105600 PROTEIN"/>
    <property type="match status" value="1"/>
</dbReference>
<evidence type="ECO:0000256" key="6">
    <source>
        <dbReference type="ARBA" id="ARBA00022723"/>
    </source>
</evidence>
<organism evidence="12 13">
    <name type="scientific">Trifolium pratense</name>
    <name type="common">Red clover</name>
    <dbReference type="NCBI Taxonomy" id="57577"/>
    <lineage>
        <taxon>Eukaryota</taxon>
        <taxon>Viridiplantae</taxon>
        <taxon>Streptophyta</taxon>
        <taxon>Embryophyta</taxon>
        <taxon>Tracheophyta</taxon>
        <taxon>Spermatophyta</taxon>
        <taxon>Magnoliopsida</taxon>
        <taxon>eudicotyledons</taxon>
        <taxon>Gunneridae</taxon>
        <taxon>Pentapetalae</taxon>
        <taxon>rosids</taxon>
        <taxon>fabids</taxon>
        <taxon>Fabales</taxon>
        <taxon>Fabaceae</taxon>
        <taxon>Papilionoideae</taxon>
        <taxon>50 kb inversion clade</taxon>
        <taxon>NPAAA clade</taxon>
        <taxon>Hologalegina</taxon>
        <taxon>IRL clade</taxon>
        <taxon>Trifolieae</taxon>
        <taxon>Trifolium</taxon>
    </lineage>
</organism>
<dbReference type="GO" id="GO:0004497">
    <property type="term" value="F:monooxygenase activity"/>
    <property type="evidence" value="ECO:0007669"/>
    <property type="project" value="UniProtKB-KW"/>
</dbReference>
<dbReference type="Proteomes" id="UP000236291">
    <property type="component" value="Unassembled WGS sequence"/>
</dbReference>
<reference evidence="12 13" key="1">
    <citation type="journal article" date="2014" name="Am. J. Bot.">
        <title>Genome assembly and annotation for red clover (Trifolium pratense; Fabaceae).</title>
        <authorList>
            <person name="Istvanek J."/>
            <person name="Jaros M."/>
            <person name="Krenek A."/>
            <person name="Repkova J."/>
        </authorList>
    </citation>
    <scope>NUCLEOTIDE SEQUENCE [LARGE SCALE GENOMIC DNA]</scope>
    <source>
        <strain evidence="13">cv. Tatra</strain>
        <tissue evidence="12">Young leaves</tissue>
    </source>
</reference>
<keyword evidence="10" id="KW-0503">Monooxygenase</keyword>
<dbReference type="InterPro" id="IPR036396">
    <property type="entry name" value="Cyt_P450_sf"/>
</dbReference>
<dbReference type="GO" id="GO:0016705">
    <property type="term" value="F:oxidoreductase activity, acting on paired donors, with incorporation or reduction of molecular oxygen"/>
    <property type="evidence" value="ECO:0007669"/>
    <property type="project" value="InterPro"/>
</dbReference>
<evidence type="ECO:0000256" key="11">
    <source>
        <dbReference type="ARBA" id="ARBA00023136"/>
    </source>
</evidence>
<evidence type="ECO:0000256" key="7">
    <source>
        <dbReference type="ARBA" id="ARBA00022989"/>
    </source>
</evidence>
<dbReference type="PANTHER" id="PTHR47953:SF19">
    <property type="entry name" value="OS06G0641600 PROTEIN"/>
    <property type="match status" value="1"/>
</dbReference>